<dbReference type="Gene3D" id="3.30.870.10">
    <property type="entry name" value="Endonuclease Chain A"/>
    <property type="match status" value="3"/>
</dbReference>
<dbReference type="GO" id="GO:0005576">
    <property type="term" value="C:extracellular region"/>
    <property type="evidence" value="ECO:0007669"/>
    <property type="project" value="UniProtKB-SubCell"/>
</dbReference>
<dbReference type="PROSITE" id="PS50035">
    <property type="entry name" value="PLD"/>
    <property type="match status" value="2"/>
</dbReference>
<dbReference type="STRING" id="394.NGR_c13620"/>
<dbReference type="AlphaFoldDB" id="C3MBT0"/>
<dbReference type="InterPro" id="IPR001736">
    <property type="entry name" value="PLipase_D/transphosphatidylase"/>
</dbReference>
<feature type="domain" description="PLD phosphodiesterase" evidence="7">
    <location>
        <begin position="252"/>
        <end position="279"/>
    </location>
</feature>
<dbReference type="GO" id="GO:0008808">
    <property type="term" value="F:cardiolipin synthase activity"/>
    <property type="evidence" value="ECO:0007669"/>
    <property type="project" value="TreeGrafter"/>
</dbReference>
<dbReference type="GO" id="GO:0032049">
    <property type="term" value="P:cardiolipin biosynthetic process"/>
    <property type="evidence" value="ECO:0007669"/>
    <property type="project" value="UniProtKB-ARBA"/>
</dbReference>
<keyword evidence="6" id="KW-1133">Transmembrane helix</keyword>
<evidence type="ECO:0000256" key="6">
    <source>
        <dbReference type="SAM" id="Phobius"/>
    </source>
</evidence>
<name>C3MBT0_SINFN</name>
<proteinExistence type="predicted"/>
<dbReference type="KEGG" id="rhi:NGR_c13620"/>
<keyword evidence="6" id="KW-0472">Membrane</keyword>
<organism evidence="8 9">
    <name type="scientific">Sinorhizobium fredii (strain NBRC 101917 / NGR234)</name>
    <dbReference type="NCBI Taxonomy" id="394"/>
    <lineage>
        <taxon>Bacteria</taxon>
        <taxon>Pseudomonadati</taxon>
        <taxon>Pseudomonadota</taxon>
        <taxon>Alphaproteobacteria</taxon>
        <taxon>Hyphomicrobiales</taxon>
        <taxon>Rhizobiaceae</taxon>
        <taxon>Sinorhizobium/Ensifer group</taxon>
        <taxon>Sinorhizobium</taxon>
    </lineage>
</organism>
<dbReference type="EMBL" id="CP001389">
    <property type="protein sequence ID" value="ACP25142.1"/>
    <property type="molecule type" value="Genomic_DNA"/>
</dbReference>
<dbReference type="OrthoDB" id="9762009at2"/>
<feature type="transmembrane region" description="Helical" evidence="6">
    <location>
        <begin position="70"/>
        <end position="91"/>
    </location>
</feature>
<dbReference type="SMART" id="SM00155">
    <property type="entry name" value="PLDc"/>
    <property type="match status" value="2"/>
</dbReference>
<comment type="subcellular location">
    <subcellularLocation>
        <location evidence="2">Secreted</location>
    </subcellularLocation>
</comment>
<dbReference type="PANTHER" id="PTHR21248:SF22">
    <property type="entry name" value="PHOSPHOLIPASE D"/>
    <property type="match status" value="1"/>
</dbReference>
<keyword evidence="9" id="KW-1185">Reference proteome</keyword>
<dbReference type="PATRIC" id="fig|394.7.peg.4182"/>
<protein>
    <recommendedName>
        <fullName evidence="3">Phospholipase D</fullName>
    </recommendedName>
    <alternativeName>
        <fullName evidence="5">Choline phosphatase</fullName>
    </alternativeName>
</protein>
<evidence type="ECO:0000256" key="1">
    <source>
        <dbReference type="ARBA" id="ARBA00003145"/>
    </source>
</evidence>
<dbReference type="eggNOG" id="COG1502">
    <property type="taxonomic scope" value="Bacteria"/>
</dbReference>
<dbReference type="SUPFAM" id="SSF56024">
    <property type="entry name" value="Phospholipase D/nuclease"/>
    <property type="match status" value="2"/>
</dbReference>
<dbReference type="InterPro" id="IPR025202">
    <property type="entry name" value="PLD-like_dom"/>
</dbReference>
<dbReference type="HOGENOM" id="CLU_038053_1_0_5"/>
<sequence length="519" mass="55996">MAARFAFGAIAQGNAAVGSGIDSSFGPSIVPRMIAFIENYWPHFLALLSFALGVPAIIHAAMTKDDVRAAAGWVGVVLLSPVIGAAIYAVAGINRIRRSSIGLQRSLLRTSGPDPFVASDVTDENVAVRFGQRFAAMKILGDRVSRFSMSTGNHIAMLEGGDAVYGAMLEAIAGARRSILFESYIFDRDPIGLRFADALIAAVKRGVSVRVLIDAVGARYSVPSIVSYLQEGGVTTAVFNGNIIIGLRLPYANLRTHRKIIVVDGAVAFTGGMNIRAGFTAEIAGIAASFDTHFRVTGPIVADIFQVAAEDWQFASGELLAGEAWRLGEIEERGDAPSVLMRAVPSGPDSTNETNHKMLMGAFSIARKHIRVMSPYFLPDRELISALVTAARRGVEVDIVVPAVNNLTLVDRAMTAQFDQVLEGHCRVWRAKGSFNHSKLIVVDDLWTYVGSSNLDPRSLRLNFEFDVEVLDDAFAQAISDKFCAVRETAAEVTLASLEAEPLLNRLANRLLWLGSPYL</sequence>
<keyword evidence="6" id="KW-0812">Transmembrane</keyword>
<dbReference type="PANTHER" id="PTHR21248">
    <property type="entry name" value="CARDIOLIPIN SYNTHASE"/>
    <property type="match status" value="1"/>
</dbReference>
<evidence type="ECO:0000313" key="8">
    <source>
        <dbReference type="EMBL" id="ACP25142.1"/>
    </source>
</evidence>
<dbReference type="Pfam" id="PF13091">
    <property type="entry name" value="PLDc_2"/>
    <property type="match status" value="2"/>
</dbReference>
<comment type="function">
    <text evidence="1">Could be a virulence factor.</text>
</comment>
<feature type="transmembrane region" description="Helical" evidence="6">
    <location>
        <begin position="40"/>
        <end position="58"/>
    </location>
</feature>
<evidence type="ECO:0000256" key="3">
    <source>
        <dbReference type="ARBA" id="ARBA00018392"/>
    </source>
</evidence>
<accession>C3MBT0</accession>
<evidence type="ECO:0000256" key="4">
    <source>
        <dbReference type="ARBA" id="ARBA00022525"/>
    </source>
</evidence>
<dbReference type="CDD" id="cd09157">
    <property type="entry name" value="PLDc_CLS_unchar2_1"/>
    <property type="match status" value="1"/>
</dbReference>
<dbReference type="Proteomes" id="UP000001054">
    <property type="component" value="Chromosome"/>
</dbReference>
<evidence type="ECO:0000256" key="2">
    <source>
        <dbReference type="ARBA" id="ARBA00004613"/>
    </source>
</evidence>
<keyword evidence="4" id="KW-0964">Secreted</keyword>
<evidence type="ECO:0000259" key="7">
    <source>
        <dbReference type="PROSITE" id="PS50035"/>
    </source>
</evidence>
<gene>
    <name evidence="8" type="ordered locus">NGR_c13620</name>
</gene>
<feature type="domain" description="PLD phosphodiesterase" evidence="7">
    <location>
        <begin position="432"/>
        <end position="459"/>
    </location>
</feature>
<evidence type="ECO:0000313" key="9">
    <source>
        <dbReference type="Proteomes" id="UP000001054"/>
    </source>
</evidence>
<dbReference type="GO" id="GO:0016020">
    <property type="term" value="C:membrane"/>
    <property type="evidence" value="ECO:0007669"/>
    <property type="project" value="TreeGrafter"/>
</dbReference>
<reference evidence="8 9" key="1">
    <citation type="journal article" date="2009" name="Appl. Environ. Microbiol.">
        <title>Rhizobium sp. strain NGR234 possesses a remarkable number of secretion systems.</title>
        <authorList>
            <person name="Schmeisser C."/>
            <person name="Liesegang H."/>
            <person name="Krysciak D."/>
            <person name="Bakkou N."/>
            <person name="Le Quere A."/>
            <person name="Wollherr A."/>
            <person name="Heinemeyer I."/>
            <person name="Morgenstern B."/>
            <person name="Pommerening-Roeser A."/>
            <person name="Flores M."/>
            <person name="Palacios R."/>
            <person name="Brenner S."/>
            <person name="Gottschalk G."/>
            <person name="Schmitz R.A."/>
            <person name="Broughton W.J."/>
            <person name="Perret X."/>
            <person name="Strittmatter A.W."/>
            <person name="Streit W.R."/>
        </authorList>
    </citation>
    <scope>NUCLEOTIDE SEQUENCE [LARGE SCALE GENOMIC DNA]</scope>
    <source>
        <strain evidence="9">NBRC 101917 / NGR234</strain>
    </source>
</reference>
<evidence type="ECO:0000256" key="5">
    <source>
        <dbReference type="ARBA" id="ARBA00029594"/>
    </source>
</evidence>